<dbReference type="EMBL" id="BOOR01000036">
    <property type="protein sequence ID" value="GII56462.1"/>
    <property type="molecule type" value="Genomic_DNA"/>
</dbReference>
<dbReference type="Proteomes" id="UP000605992">
    <property type="component" value="Unassembled WGS sequence"/>
</dbReference>
<evidence type="ECO:0000313" key="1">
    <source>
        <dbReference type="EMBL" id="GII56462.1"/>
    </source>
</evidence>
<proteinExistence type="predicted"/>
<dbReference type="RefSeq" id="WP_203946607.1">
    <property type="nucleotide sequence ID" value="NZ_BOOR01000036.1"/>
</dbReference>
<accession>A0A8J3V323</accession>
<dbReference type="AlphaFoldDB" id="A0A8J3V323"/>
<comment type="caution">
    <text evidence="1">The sequence shown here is derived from an EMBL/GenBank/DDBJ whole genome shotgun (WGS) entry which is preliminary data.</text>
</comment>
<reference evidence="1" key="1">
    <citation type="submission" date="2021-01" db="EMBL/GenBank/DDBJ databases">
        <title>Whole genome shotgun sequence of Planotetraspora thailandica NBRC 104271.</title>
        <authorList>
            <person name="Komaki H."/>
            <person name="Tamura T."/>
        </authorList>
    </citation>
    <scope>NUCLEOTIDE SEQUENCE</scope>
    <source>
        <strain evidence="1">NBRC 104271</strain>
    </source>
</reference>
<gene>
    <name evidence="1" type="ORF">Pth03_48510</name>
</gene>
<protein>
    <submittedName>
        <fullName evidence="1">Uncharacterized protein</fullName>
    </submittedName>
</protein>
<evidence type="ECO:0000313" key="2">
    <source>
        <dbReference type="Proteomes" id="UP000605992"/>
    </source>
</evidence>
<name>A0A8J3V323_9ACTN</name>
<keyword evidence="2" id="KW-1185">Reference proteome</keyword>
<organism evidence="1 2">
    <name type="scientific">Planotetraspora thailandica</name>
    <dbReference type="NCBI Taxonomy" id="487172"/>
    <lineage>
        <taxon>Bacteria</taxon>
        <taxon>Bacillati</taxon>
        <taxon>Actinomycetota</taxon>
        <taxon>Actinomycetes</taxon>
        <taxon>Streptosporangiales</taxon>
        <taxon>Streptosporangiaceae</taxon>
        <taxon>Planotetraspora</taxon>
    </lineage>
</organism>
<sequence>MGWRTPKDEAVEAFMELGMPRSAAQSMSTLIRQQVTPTVDRLLPGIERSPAPQSLLLTSTALTQVLPDLTRDIQPGLDSTRATSSALPCILMLPMVLELGARQAAAAGPPPVPSPSLAQAEATWRREVDAAFTSLGREVRSMLGRLLRGVLGEQTDTQWAGWVLLAAMQAMDVHRDALPIPGRTSQTPGAQAAGAAFQLGRLLTIAAGLELVRP</sequence>